<organism evidence="1 2">
    <name type="scientific">Aminobacter niigataensis</name>
    <dbReference type="NCBI Taxonomy" id="83265"/>
    <lineage>
        <taxon>Bacteria</taxon>
        <taxon>Pseudomonadati</taxon>
        <taxon>Pseudomonadota</taxon>
        <taxon>Alphaproteobacteria</taxon>
        <taxon>Hyphomicrobiales</taxon>
        <taxon>Phyllobacteriaceae</taxon>
        <taxon>Aminobacter</taxon>
    </lineage>
</organism>
<keyword evidence="2" id="KW-1185">Reference proteome</keyword>
<gene>
    <name evidence="1" type="ORF">GGQ99_001628</name>
</gene>
<reference evidence="1 2" key="1">
    <citation type="submission" date="2020-08" db="EMBL/GenBank/DDBJ databases">
        <title>Genomic Encyclopedia of Type Strains, Phase IV (KMG-IV): sequencing the most valuable type-strain genomes for metagenomic binning, comparative biology and taxonomic classification.</title>
        <authorList>
            <person name="Goeker M."/>
        </authorList>
    </citation>
    <scope>NUCLEOTIDE SEQUENCE [LARGE SCALE GENOMIC DNA]</scope>
    <source>
        <strain evidence="1 2">DSM 7050</strain>
    </source>
</reference>
<name>A0ABR6L1K0_9HYPH</name>
<proteinExistence type="predicted"/>
<dbReference type="EMBL" id="JACHOT010000001">
    <property type="protein sequence ID" value="MBB4649906.1"/>
    <property type="molecule type" value="Genomic_DNA"/>
</dbReference>
<dbReference type="RefSeq" id="WP_246389444.1">
    <property type="nucleotide sequence ID" value="NZ_BAAAVZ010000003.1"/>
</dbReference>
<evidence type="ECO:0000313" key="2">
    <source>
        <dbReference type="Proteomes" id="UP000539538"/>
    </source>
</evidence>
<comment type="caution">
    <text evidence="1">The sequence shown here is derived from an EMBL/GenBank/DDBJ whole genome shotgun (WGS) entry which is preliminary data.</text>
</comment>
<accession>A0ABR6L1K0</accession>
<sequence>MLALDGLRSARVTGLSEMPWHTEVDLQHDVILYRNRELTDPVTLTYAEKTLRRSQARFVNRAALTPQIDLGSYQCNAVIDWIDIYFELSRRTQYWKLNDRIEKLTGRKEFPEALDLGEGKTATCYKLRVQEPDLGAVRKVLDDLESVYGLAKPVGIRGIEISLDFYPKSPSEDARARMHGVLVRHFFPSTRILKSSRMWPRFMPGSVEKTDYTVSRNDSDSSLDIGGRMTPGMDRQALYGSTYYVGERDDPRAFWRIQNKVLDKQNKAAGTWDELPDDKKRARIEVTLGREGCREIGLEQFSDLETLKITRLQKGFFQFMKPTFAIVRPGSARPGSAAVKRKVEEYRKERFLNAGVLGLQIREDAKEELRALEMPTIRRWHRMSGTKMPLKLRAGAGAYGTMIAYEELTRMVERALAGLQREVRGEMSE</sequence>
<protein>
    <submittedName>
        <fullName evidence="1">Uncharacterized protein</fullName>
    </submittedName>
</protein>
<evidence type="ECO:0000313" key="1">
    <source>
        <dbReference type="EMBL" id="MBB4649906.1"/>
    </source>
</evidence>
<dbReference type="Proteomes" id="UP000539538">
    <property type="component" value="Unassembled WGS sequence"/>
</dbReference>